<comment type="caution">
    <text evidence="18">The sequence shown here is derived from an EMBL/GenBank/DDBJ whole genome shotgun (WGS) entry which is preliminary data.</text>
</comment>
<dbReference type="SUPFAM" id="SSF54897">
    <property type="entry name" value="Protease propeptides/inhibitors"/>
    <property type="match status" value="1"/>
</dbReference>
<evidence type="ECO:0000259" key="17">
    <source>
        <dbReference type="PROSITE" id="PS51695"/>
    </source>
</evidence>
<evidence type="ECO:0000256" key="11">
    <source>
        <dbReference type="ARBA" id="ARBA00022837"/>
    </source>
</evidence>
<dbReference type="GO" id="GO:0006508">
    <property type="term" value="P:proteolysis"/>
    <property type="evidence" value="ECO:0007669"/>
    <property type="project" value="UniProtKB-KW"/>
</dbReference>
<keyword evidence="9 15" id="KW-0378">Hydrolase</keyword>
<evidence type="ECO:0000256" key="4">
    <source>
        <dbReference type="ARBA" id="ARBA00012462"/>
    </source>
</evidence>
<feature type="binding site" evidence="15">
    <location>
        <position position="548"/>
    </location>
    <ligand>
        <name>Ca(2+)</name>
        <dbReference type="ChEBI" id="CHEBI:29108"/>
    </ligand>
</feature>
<evidence type="ECO:0000256" key="14">
    <source>
        <dbReference type="ARBA" id="ARBA00023180"/>
    </source>
</evidence>
<evidence type="ECO:0000256" key="16">
    <source>
        <dbReference type="SAM" id="SignalP"/>
    </source>
</evidence>
<feature type="active site" description="Charge relay system" evidence="15">
    <location>
        <position position="276"/>
    </location>
</feature>
<name>A0AAD5YB39_9FUNG</name>
<comment type="cofactor">
    <cofactor evidence="15">
        <name>Ca(2+)</name>
        <dbReference type="ChEBI" id="CHEBI:29108"/>
    </cofactor>
    <text evidence="15">Binds 1 Ca(2+) ion per subunit.</text>
</comment>
<comment type="function">
    <text evidence="2">Secreted tripeptidyl-peptidase which degrades proteins at acidic pHs and is involved in virulence.</text>
</comment>
<sequence>MKIAFLLTAALALPSSNFAIKDSHVVPNGWVELSDAPLDHKLDLQIGIKQENIDALISTLYKVSDPSSPDYGKHLTQQQVSDLIAPKQSTIDAVYAWLKNNGVEGGVLNANKDWLSVTVTVDQAQKMLNTKYKVYQHQESKVVAVRTPSFSLPKYVHHHIDLIQPTTKFTSIPKKIAKSPKTSAPKKLSVSSCDNGVTPQCLNDLYNIGGYTPSSSKSIVGVTGYLGQYANQADLSQFLQSYQPNAASSYSFSTVLVNGGTNPQDSGSAGTEADLDVEYVGALTYPTKHVFYSTGGSPPYIPDANESSNDNEPYLDWLNYMLAQPDGSIPQTITTSYGDDEQTVPYSYAVRVCNDFAQLGARGVSLLFSSGDGGVSGGQYGTCKSNDGKNTREFLPTFPASCPYITAVGGTTGVPETAAGLSSGGFSNYFGTPSYQSANVQSYLKTLGSTYKGLYNATGRGIPDVAAQATGFTIVNQGYETSVDGTSCASPTFAGVVSNLNDYLLGQGKPPLGFLNPWLYSKGFNGLNDITSGSNPGCNTNGFSAGKGWDPVTGLGTPNFKTLQTLV</sequence>
<evidence type="ECO:0000313" key="19">
    <source>
        <dbReference type="Proteomes" id="UP001210925"/>
    </source>
</evidence>
<evidence type="ECO:0000256" key="10">
    <source>
        <dbReference type="ARBA" id="ARBA00022825"/>
    </source>
</evidence>
<protein>
    <recommendedName>
        <fullName evidence="4">tripeptidyl-peptidase II</fullName>
        <ecNumber evidence="4">3.4.14.10</ecNumber>
    </recommendedName>
</protein>
<keyword evidence="5" id="KW-0964">Secreted</keyword>
<comment type="subcellular location">
    <subcellularLocation>
        <location evidence="3">Secreted</location>
        <location evidence="3">Extracellular space</location>
    </subcellularLocation>
</comment>
<evidence type="ECO:0000256" key="1">
    <source>
        <dbReference type="ARBA" id="ARBA00001910"/>
    </source>
</evidence>
<feature type="active site" description="Charge relay system" evidence="15">
    <location>
        <position position="272"/>
    </location>
</feature>
<dbReference type="InterPro" id="IPR036852">
    <property type="entry name" value="Peptidase_S8/S53_dom_sf"/>
</dbReference>
<dbReference type="Proteomes" id="UP001210925">
    <property type="component" value="Unassembled WGS sequence"/>
</dbReference>
<feature type="active site" description="Charge relay system" evidence="15">
    <location>
        <position position="487"/>
    </location>
</feature>
<gene>
    <name evidence="18" type="ORF">HK103_003817</name>
</gene>
<evidence type="ECO:0000256" key="2">
    <source>
        <dbReference type="ARBA" id="ARBA00002451"/>
    </source>
</evidence>
<keyword evidence="10 15" id="KW-0720">Serine protease</keyword>
<dbReference type="PANTHER" id="PTHR14218">
    <property type="entry name" value="PROTEASE S8 TRIPEPTIDYL PEPTIDASE I CLN2"/>
    <property type="match status" value="1"/>
</dbReference>
<feature type="binding site" evidence="15">
    <location>
        <position position="550"/>
    </location>
    <ligand>
        <name>Ca(2+)</name>
        <dbReference type="ChEBI" id="CHEBI:29108"/>
    </ligand>
</feature>
<proteinExistence type="predicted"/>
<dbReference type="EMBL" id="JADGKB010000003">
    <property type="protein sequence ID" value="KAJ3261974.1"/>
    <property type="molecule type" value="Genomic_DNA"/>
</dbReference>
<dbReference type="InterPro" id="IPR015366">
    <property type="entry name" value="S53_propep"/>
</dbReference>
<dbReference type="FunFam" id="3.40.50.200:FF:000015">
    <property type="entry name" value="Tripeptidyl peptidase A"/>
    <property type="match status" value="1"/>
</dbReference>
<dbReference type="PANTHER" id="PTHR14218:SF15">
    <property type="entry name" value="TRIPEPTIDYL-PEPTIDASE 1"/>
    <property type="match status" value="1"/>
</dbReference>
<dbReference type="Gene3D" id="3.40.50.200">
    <property type="entry name" value="Peptidase S8/S53 domain"/>
    <property type="match status" value="1"/>
</dbReference>
<evidence type="ECO:0000256" key="9">
    <source>
        <dbReference type="ARBA" id="ARBA00022801"/>
    </source>
</evidence>
<evidence type="ECO:0000256" key="5">
    <source>
        <dbReference type="ARBA" id="ARBA00022525"/>
    </source>
</evidence>
<evidence type="ECO:0000256" key="13">
    <source>
        <dbReference type="ARBA" id="ARBA00023145"/>
    </source>
</evidence>
<keyword evidence="7 15" id="KW-0479">Metal-binding</keyword>
<dbReference type="AlphaFoldDB" id="A0AAD5YB39"/>
<dbReference type="PROSITE" id="PS51695">
    <property type="entry name" value="SEDOLISIN"/>
    <property type="match status" value="1"/>
</dbReference>
<evidence type="ECO:0000256" key="7">
    <source>
        <dbReference type="ARBA" id="ARBA00022723"/>
    </source>
</evidence>
<accession>A0AAD5YB39</accession>
<keyword evidence="8 16" id="KW-0732">Signal</keyword>
<feature type="binding site" evidence="15">
    <location>
        <position position="530"/>
    </location>
    <ligand>
        <name>Ca(2+)</name>
        <dbReference type="ChEBI" id="CHEBI:29108"/>
    </ligand>
</feature>
<dbReference type="CDD" id="cd11377">
    <property type="entry name" value="Pro-peptidase_S53"/>
    <property type="match status" value="1"/>
</dbReference>
<evidence type="ECO:0000256" key="12">
    <source>
        <dbReference type="ARBA" id="ARBA00023026"/>
    </source>
</evidence>
<evidence type="ECO:0000256" key="8">
    <source>
        <dbReference type="ARBA" id="ARBA00022729"/>
    </source>
</evidence>
<keyword evidence="19" id="KW-1185">Reference proteome</keyword>
<comment type="catalytic activity">
    <reaction evidence="1">
        <text>Release of an N-terminal tripeptide from a polypeptide.</text>
        <dbReference type="EC" id="3.4.14.10"/>
    </reaction>
</comment>
<keyword evidence="11 15" id="KW-0106">Calcium</keyword>
<evidence type="ECO:0000313" key="18">
    <source>
        <dbReference type="EMBL" id="KAJ3261974.1"/>
    </source>
</evidence>
<dbReference type="SMART" id="SM00944">
    <property type="entry name" value="Pro-kuma_activ"/>
    <property type="match status" value="1"/>
</dbReference>
<evidence type="ECO:0000256" key="3">
    <source>
        <dbReference type="ARBA" id="ARBA00004239"/>
    </source>
</evidence>
<dbReference type="InterPro" id="IPR050819">
    <property type="entry name" value="Tripeptidyl-peptidase_I"/>
</dbReference>
<feature type="signal peptide" evidence="16">
    <location>
        <begin position="1"/>
        <end position="19"/>
    </location>
</feature>
<dbReference type="CDD" id="cd04056">
    <property type="entry name" value="Peptidases_S53"/>
    <property type="match status" value="1"/>
</dbReference>
<dbReference type="Pfam" id="PF09286">
    <property type="entry name" value="Pro-kuma_activ"/>
    <property type="match status" value="1"/>
</dbReference>
<feature type="chain" id="PRO_5041914574" description="tripeptidyl-peptidase II" evidence="16">
    <location>
        <begin position="20"/>
        <end position="567"/>
    </location>
</feature>
<evidence type="ECO:0000256" key="6">
    <source>
        <dbReference type="ARBA" id="ARBA00022670"/>
    </source>
</evidence>
<dbReference type="SUPFAM" id="SSF52743">
    <property type="entry name" value="Subtilisin-like"/>
    <property type="match status" value="1"/>
</dbReference>
<organism evidence="18 19">
    <name type="scientific">Boothiomyces macroporosus</name>
    <dbReference type="NCBI Taxonomy" id="261099"/>
    <lineage>
        <taxon>Eukaryota</taxon>
        <taxon>Fungi</taxon>
        <taxon>Fungi incertae sedis</taxon>
        <taxon>Chytridiomycota</taxon>
        <taxon>Chytridiomycota incertae sedis</taxon>
        <taxon>Chytridiomycetes</taxon>
        <taxon>Rhizophydiales</taxon>
        <taxon>Terramycetaceae</taxon>
        <taxon>Boothiomyces</taxon>
    </lineage>
</organism>
<dbReference type="GO" id="GO:0008240">
    <property type="term" value="F:tripeptidyl-peptidase activity"/>
    <property type="evidence" value="ECO:0007669"/>
    <property type="project" value="UniProtKB-EC"/>
</dbReference>
<dbReference type="GO" id="GO:0005576">
    <property type="term" value="C:extracellular region"/>
    <property type="evidence" value="ECO:0007669"/>
    <property type="project" value="UniProtKB-SubCell"/>
</dbReference>
<keyword evidence="13" id="KW-0865">Zymogen</keyword>
<dbReference type="GO" id="GO:0004252">
    <property type="term" value="F:serine-type endopeptidase activity"/>
    <property type="evidence" value="ECO:0007669"/>
    <property type="project" value="UniProtKB-UniRule"/>
</dbReference>
<evidence type="ECO:0000256" key="15">
    <source>
        <dbReference type="PROSITE-ProRule" id="PRU01032"/>
    </source>
</evidence>
<feature type="binding site" evidence="15">
    <location>
        <position position="529"/>
    </location>
    <ligand>
        <name>Ca(2+)</name>
        <dbReference type="ChEBI" id="CHEBI:29108"/>
    </ligand>
</feature>
<dbReference type="GO" id="GO:0046872">
    <property type="term" value="F:metal ion binding"/>
    <property type="evidence" value="ECO:0007669"/>
    <property type="project" value="UniProtKB-UniRule"/>
</dbReference>
<dbReference type="InterPro" id="IPR030400">
    <property type="entry name" value="Sedolisin_dom"/>
</dbReference>
<keyword evidence="12" id="KW-0843">Virulence</keyword>
<dbReference type="EC" id="3.4.14.10" evidence="4"/>
<reference evidence="18" key="1">
    <citation type="submission" date="2020-05" db="EMBL/GenBank/DDBJ databases">
        <title>Phylogenomic resolution of chytrid fungi.</title>
        <authorList>
            <person name="Stajich J.E."/>
            <person name="Amses K."/>
            <person name="Simmons R."/>
            <person name="Seto K."/>
            <person name="Myers J."/>
            <person name="Bonds A."/>
            <person name="Quandt C.A."/>
            <person name="Barry K."/>
            <person name="Liu P."/>
            <person name="Grigoriev I."/>
            <person name="Longcore J.E."/>
            <person name="James T.Y."/>
        </authorList>
    </citation>
    <scope>NUCLEOTIDE SEQUENCE</scope>
    <source>
        <strain evidence="18">PLAUS21</strain>
    </source>
</reference>
<keyword evidence="6 15" id="KW-0645">Protease</keyword>
<feature type="domain" description="Peptidase S53" evidence="17">
    <location>
        <begin position="196"/>
        <end position="567"/>
    </location>
</feature>
<keyword evidence="14" id="KW-0325">Glycoprotein</keyword>